<feature type="domain" description="Zinc finger CHCC-type" evidence="1">
    <location>
        <begin position="29"/>
        <end position="63"/>
    </location>
</feature>
<dbReference type="AlphaFoldDB" id="A0A7H1NNU6"/>
<dbReference type="InterPro" id="IPR019401">
    <property type="entry name" value="Znf_CHCC"/>
</dbReference>
<dbReference type="Proteomes" id="UP000516349">
    <property type="component" value="Chromosome"/>
</dbReference>
<keyword evidence="2" id="KW-0863">Zinc-finger</keyword>
<keyword evidence="3" id="KW-1185">Reference proteome</keyword>
<reference evidence="2 3" key="1">
    <citation type="submission" date="2020-08" db="EMBL/GenBank/DDBJ databases">
        <title>Complete genome sequence of Entomobacter blattae G55GP.</title>
        <authorList>
            <person name="Poehlein A."/>
            <person name="Guzman J."/>
            <person name="Daniel R."/>
            <person name="Vilcinskas A."/>
        </authorList>
    </citation>
    <scope>NUCLEOTIDE SEQUENCE [LARGE SCALE GENOMIC DNA]</scope>
    <source>
        <strain evidence="2 3">G55GP</strain>
    </source>
</reference>
<dbReference type="Pfam" id="PF10276">
    <property type="entry name" value="zf-CHCC"/>
    <property type="match status" value="1"/>
</dbReference>
<keyword evidence="2" id="KW-0479">Metal-binding</keyword>
<dbReference type="EMBL" id="CP060244">
    <property type="protein sequence ID" value="QNT77456.1"/>
    <property type="molecule type" value="Genomic_DNA"/>
</dbReference>
<gene>
    <name evidence="2" type="ORF">JGUZn3_01970</name>
</gene>
<evidence type="ECO:0000259" key="1">
    <source>
        <dbReference type="Pfam" id="PF10276"/>
    </source>
</evidence>
<evidence type="ECO:0000313" key="2">
    <source>
        <dbReference type="EMBL" id="QNT77456.1"/>
    </source>
</evidence>
<protein>
    <submittedName>
        <fullName evidence="2">Zinc-finger domain protein</fullName>
    </submittedName>
</protein>
<dbReference type="GO" id="GO:0008270">
    <property type="term" value="F:zinc ion binding"/>
    <property type="evidence" value="ECO:0007669"/>
    <property type="project" value="UniProtKB-KW"/>
</dbReference>
<organism evidence="2 3">
    <name type="scientific">Entomobacter blattae</name>
    <dbReference type="NCBI Taxonomy" id="2762277"/>
    <lineage>
        <taxon>Bacteria</taxon>
        <taxon>Pseudomonadati</taxon>
        <taxon>Pseudomonadota</taxon>
        <taxon>Alphaproteobacteria</taxon>
        <taxon>Acetobacterales</taxon>
        <taxon>Acetobacteraceae</taxon>
        <taxon>Entomobacter</taxon>
    </lineage>
</organism>
<evidence type="ECO:0000313" key="3">
    <source>
        <dbReference type="Proteomes" id="UP000516349"/>
    </source>
</evidence>
<dbReference type="Gene3D" id="2.60.260.40">
    <property type="entry name" value="q5lls5 like domains"/>
    <property type="match status" value="1"/>
</dbReference>
<proteinExistence type="predicted"/>
<dbReference type="KEGG" id="ebla:JGUZn3_01970"/>
<name>A0A7H1NNU6_9PROT</name>
<accession>A0A7H1NNU6</accession>
<keyword evidence="2" id="KW-0862">Zinc</keyword>
<dbReference type="RefSeq" id="WP_203413936.1">
    <property type="nucleotide sequence ID" value="NZ_CP060244.1"/>
</dbReference>
<sequence>MPRIDLNKELNPVARPKLGHLETILVNSRVVACDGGDGVLGHPKVWLRIVDHQAYCPYCSREFVTHPEAKITSTTGEH</sequence>